<evidence type="ECO:0000313" key="4">
    <source>
        <dbReference type="EMBL" id="MED6161330.1"/>
    </source>
</evidence>
<comment type="caution">
    <text evidence="4">The sequence shown here is derived from an EMBL/GenBank/DDBJ whole genome shotgun (WGS) entry which is preliminary data.</text>
</comment>
<feature type="region of interest" description="Disordered" evidence="2">
    <location>
        <begin position="1"/>
        <end position="81"/>
    </location>
</feature>
<reference evidence="4 5" key="1">
    <citation type="journal article" date="2023" name="Plants (Basel)">
        <title>Bridging the Gap: Combining Genomics and Transcriptomics Approaches to Understand Stylosanthes scabra, an Orphan Legume from the Brazilian Caatinga.</title>
        <authorList>
            <person name="Ferreira-Neto J.R.C."/>
            <person name="da Silva M.D."/>
            <person name="Binneck E."/>
            <person name="de Melo N.F."/>
            <person name="da Silva R.H."/>
            <person name="de Melo A.L.T.M."/>
            <person name="Pandolfi V."/>
            <person name="Bustamante F.O."/>
            <person name="Brasileiro-Vidal A.C."/>
            <person name="Benko-Iseppon A.M."/>
        </authorList>
    </citation>
    <scope>NUCLEOTIDE SEQUENCE [LARGE SCALE GENOMIC DNA]</scope>
    <source>
        <tissue evidence="4">Leaves</tissue>
    </source>
</reference>
<keyword evidence="5" id="KW-1185">Reference proteome</keyword>
<dbReference type="Pfam" id="PF03763">
    <property type="entry name" value="Remorin_C"/>
    <property type="match status" value="1"/>
</dbReference>
<gene>
    <name evidence="4" type="ORF">PIB30_059738</name>
</gene>
<evidence type="ECO:0000256" key="1">
    <source>
        <dbReference type="ARBA" id="ARBA00005711"/>
    </source>
</evidence>
<dbReference type="EMBL" id="JASCZI010121347">
    <property type="protein sequence ID" value="MED6161330.1"/>
    <property type="molecule type" value="Genomic_DNA"/>
</dbReference>
<accession>A0ABU6ULZ4</accession>
<dbReference type="PANTHER" id="PTHR31471">
    <property type="entry name" value="OS02G0116800 PROTEIN"/>
    <property type="match status" value="1"/>
</dbReference>
<feature type="domain" description="Remorin C-terminal" evidence="3">
    <location>
        <begin position="78"/>
        <end position="180"/>
    </location>
</feature>
<name>A0ABU6ULZ4_9FABA</name>
<proteinExistence type="inferred from homology"/>
<evidence type="ECO:0000256" key="2">
    <source>
        <dbReference type="SAM" id="MobiDB-lite"/>
    </source>
</evidence>
<sequence length="191" mass="22302">MISRPQSIRKKNHSLSQRPTYGGETSVKRSSFGEDGRRKESSVHARGSRDTSSKRHVPQTQEQQKQIGIPIQHNNHHHKANAEAWEKAKLEKIQKRYEKIKSQILSWEREKKIHAKMHMERKKSELEKRRAVATQHYNIKIASIDQITQSAITQLEDKRRKELSKTTQKANNIRKTGRVPPAINCFCFSYL</sequence>
<evidence type="ECO:0000259" key="3">
    <source>
        <dbReference type="Pfam" id="PF03763"/>
    </source>
</evidence>
<evidence type="ECO:0000313" key="5">
    <source>
        <dbReference type="Proteomes" id="UP001341840"/>
    </source>
</evidence>
<dbReference type="InterPro" id="IPR005516">
    <property type="entry name" value="Remorin_C"/>
</dbReference>
<dbReference type="PANTHER" id="PTHR31471:SF5">
    <property type="entry name" value="GB|AAD39278.1"/>
    <property type="match status" value="1"/>
</dbReference>
<dbReference type="Proteomes" id="UP001341840">
    <property type="component" value="Unassembled WGS sequence"/>
</dbReference>
<organism evidence="4 5">
    <name type="scientific">Stylosanthes scabra</name>
    <dbReference type="NCBI Taxonomy" id="79078"/>
    <lineage>
        <taxon>Eukaryota</taxon>
        <taxon>Viridiplantae</taxon>
        <taxon>Streptophyta</taxon>
        <taxon>Embryophyta</taxon>
        <taxon>Tracheophyta</taxon>
        <taxon>Spermatophyta</taxon>
        <taxon>Magnoliopsida</taxon>
        <taxon>eudicotyledons</taxon>
        <taxon>Gunneridae</taxon>
        <taxon>Pentapetalae</taxon>
        <taxon>rosids</taxon>
        <taxon>fabids</taxon>
        <taxon>Fabales</taxon>
        <taxon>Fabaceae</taxon>
        <taxon>Papilionoideae</taxon>
        <taxon>50 kb inversion clade</taxon>
        <taxon>dalbergioids sensu lato</taxon>
        <taxon>Dalbergieae</taxon>
        <taxon>Pterocarpus clade</taxon>
        <taxon>Stylosanthes</taxon>
    </lineage>
</organism>
<protein>
    <recommendedName>
        <fullName evidence="3">Remorin C-terminal domain-containing protein</fullName>
    </recommendedName>
</protein>
<comment type="similarity">
    <text evidence="1">Belongs to the remorin family.</text>
</comment>
<feature type="compositionally biased region" description="Basic and acidic residues" evidence="2">
    <location>
        <begin position="31"/>
        <end position="53"/>
    </location>
</feature>